<evidence type="ECO:0000256" key="14">
    <source>
        <dbReference type="ARBA" id="ARBA00023015"/>
    </source>
</evidence>
<reference evidence="23" key="1">
    <citation type="submission" date="2012-07" db="EMBL/GenBank/DDBJ databases">
        <title>Genome of the Chinese tree shrew, a rising model animal genetically related to primates.</title>
        <authorList>
            <person name="Zhang G."/>
            <person name="Fan Y."/>
            <person name="Yao Y."/>
            <person name="Huang Z."/>
        </authorList>
    </citation>
    <scope>NUCLEOTIDE SEQUENCE [LARGE SCALE GENOMIC DNA]</scope>
</reference>
<keyword evidence="13" id="KW-0694">RNA-binding</keyword>
<dbReference type="FunFam" id="3.30.160.60:FF:000228">
    <property type="entry name" value="Wilms tumor 1-KTS isoform"/>
    <property type="match status" value="1"/>
</dbReference>
<dbReference type="AlphaFoldDB" id="L9LBQ5"/>
<dbReference type="SUPFAM" id="SSF57667">
    <property type="entry name" value="beta-beta-alpha zinc fingers"/>
    <property type="match status" value="2"/>
</dbReference>
<evidence type="ECO:0000256" key="17">
    <source>
        <dbReference type="ARBA" id="ARBA00023242"/>
    </source>
</evidence>
<keyword evidence="6" id="KW-0691">RNA editing</keyword>
<dbReference type="Proteomes" id="UP000011518">
    <property type="component" value="Unassembled WGS sequence"/>
</dbReference>
<evidence type="ECO:0000256" key="12">
    <source>
        <dbReference type="ARBA" id="ARBA00022843"/>
    </source>
</evidence>
<evidence type="ECO:0000256" key="19">
    <source>
        <dbReference type="PROSITE-ProRule" id="PRU00042"/>
    </source>
</evidence>
<dbReference type="GO" id="GO:0016607">
    <property type="term" value="C:nuclear speck"/>
    <property type="evidence" value="ECO:0007669"/>
    <property type="project" value="UniProtKB-SubCell"/>
</dbReference>
<evidence type="ECO:0000256" key="18">
    <source>
        <dbReference type="ARBA" id="ARBA00058199"/>
    </source>
</evidence>
<gene>
    <name evidence="22" type="ORF">TREES_T100020207</name>
</gene>
<evidence type="ECO:0000256" key="2">
    <source>
        <dbReference type="ARBA" id="ARBA00004496"/>
    </source>
</evidence>
<keyword evidence="12" id="KW-0832">Ubl conjugation</keyword>
<dbReference type="FunFam" id="3.30.160.60:FF:000072">
    <property type="entry name" value="zinc finger protein 143 isoform X1"/>
    <property type="match status" value="1"/>
</dbReference>
<evidence type="ECO:0000256" key="1">
    <source>
        <dbReference type="ARBA" id="ARBA00004324"/>
    </source>
</evidence>
<evidence type="ECO:0000313" key="23">
    <source>
        <dbReference type="Proteomes" id="UP000011518"/>
    </source>
</evidence>
<keyword evidence="16" id="KW-0804">Transcription</keyword>
<evidence type="ECO:0000256" key="7">
    <source>
        <dbReference type="ARBA" id="ARBA00022499"/>
    </source>
</evidence>
<evidence type="ECO:0000313" key="22">
    <source>
        <dbReference type="EMBL" id="ELW72343.1"/>
    </source>
</evidence>
<dbReference type="GO" id="GO:0000978">
    <property type="term" value="F:RNA polymerase II cis-regulatory region sequence-specific DNA binding"/>
    <property type="evidence" value="ECO:0007669"/>
    <property type="project" value="TreeGrafter"/>
</dbReference>
<proteinExistence type="inferred from homology"/>
<dbReference type="PANTHER" id="PTHR23235:SF49">
    <property type="entry name" value="WILMS TUMOR PROTEIN"/>
    <property type="match status" value="1"/>
</dbReference>
<accession>L9LBQ5</accession>
<evidence type="ECO:0000256" key="10">
    <source>
        <dbReference type="ARBA" id="ARBA00022771"/>
    </source>
</evidence>
<comment type="similarity">
    <text evidence="3">Belongs to the EGR C2H2-type zinc-finger protein family.</text>
</comment>
<evidence type="ECO:0000259" key="21">
    <source>
        <dbReference type="PROSITE" id="PS50157"/>
    </source>
</evidence>
<dbReference type="GO" id="GO:0072013">
    <property type="term" value="P:glomus development"/>
    <property type="evidence" value="ECO:0007669"/>
    <property type="project" value="UniProtKB-ARBA"/>
</dbReference>
<keyword evidence="8" id="KW-0479">Metal-binding</keyword>
<evidence type="ECO:0000256" key="5">
    <source>
        <dbReference type="ARBA" id="ARBA00022490"/>
    </source>
</evidence>
<dbReference type="SMART" id="SM00355">
    <property type="entry name" value="ZnF_C2H2"/>
    <property type="match status" value="3"/>
</dbReference>
<sequence>MPRTEPWQPWARARSCAGRRMAPCVSMVLHGTGYESESHSTPILCGAQYRIHTHGVFRGIQGRVTDKSGVSDFHTSLPPVRAEAARAGSAPGTGILLQRLWVSIPSRLHLWDCSDGQRRRPSTALQDVLAICTATSALASRVSALPSLLRDVRRVPGVAPTLVRSASETSEKRPFMCAYPGCNKRYFKLSHLQMHSRKHTGEKPYQCDFKDCERRFSRSDQLKRHQRRHTEPTAVRAHQPQAPGVVSVAKTPGWLGAGLTRSSHTAAGKLAAGGERMVVLETAGGPRRCRRQQVAPSCWAWVLGTAEGQADTAGVAGNASSCGCQGPPRASPCPRHASPLGPRLSFSVRLGVKPFQCKTCQRKFSRSDHLKTHTRTHTGSVCCQPLDSLLSSWLAAVTLCTLVCVQGDLCHQQAVQCCLTGPQSNPGRRIWGLSQGLSHLQFSKMPQLGLAGVIQERARTTRTRIRVPLGPHQAAALSVVWGCSDYLQAVVRKHEAASVHGPRRSRPLTVSASFRDERPALWTLPGLPGGAGPALQVTWALEKVAHGVRLLAQLCEVTRSLSLDPKPAGGLLVSLAVDVLATCFVFSVKHLRAVSGFRDLCPPRAFDIKYRNSRDDSAVSRTVIKGTLRNAFKRFKVNDAVQELHPASQGAPWALLAGSSWLQVAVRLEEARGQIPPEAHLQIIDVYQGSPRKSSSPPSNVPWVCPHSPVAPAPPRRTARKRQGSPCCTHGHDVYVLKTIFKTSIIKVIRWLYKTILNEVLQRRWSLVYRAFSYWLLPEAQQECLGIGVELLLPWPSDGFYEVVSKCSSRLPDVKAKKAKAASGGRRDSEGRIAAAKVAGMGAESTGAHTQGSGQVCSHATVNARASWYPNRDPYSGASSNLDLSTLSVPQAAPCLLPVSRGWAVWASRSSGTVGYMPQDGRSRLAQYRGGLPSCSVISRYVTLRMRQAAAWTYHNLRSHSSGPDVRVLRCCFSH</sequence>
<dbReference type="FunFam" id="3.30.160.60:FF:000460">
    <property type="entry name" value="Putative zinc finger protein 740"/>
    <property type="match status" value="1"/>
</dbReference>
<keyword evidence="9" id="KW-0677">Repeat</keyword>
<keyword evidence="14" id="KW-0805">Transcription regulation</keyword>
<evidence type="ECO:0000256" key="4">
    <source>
        <dbReference type="ARBA" id="ARBA00022473"/>
    </source>
</evidence>
<keyword evidence="11" id="KW-0862">Zinc</keyword>
<dbReference type="GO" id="GO:0043066">
    <property type="term" value="P:negative regulation of apoptotic process"/>
    <property type="evidence" value="ECO:0007669"/>
    <property type="project" value="TreeGrafter"/>
</dbReference>
<evidence type="ECO:0000256" key="3">
    <source>
        <dbReference type="ARBA" id="ARBA00005682"/>
    </source>
</evidence>
<comment type="function">
    <text evidence="18">Transcription factor that plays an important role in cellular development and cell survival. Recognizes and binds to the DNA sequence 5'-GCG(T/G)GGGCG-3'. Regulates the expression of numerous target genes, including EPO. Plays an essential role for development of the urogenital system. It has a tumor suppressor as well as an oncogenic role in tumor formation. Function may be isoform-specific: isoforms lacking the KTS motif may act as transcription factors. Isoforms containing the KTS motif may bind mRNA and play a role in mRNA metabolism or splicing. Isoform 1 has lower affinity for DNA, and can bind RNA.</text>
</comment>
<comment type="subcellular location">
    <subcellularLocation>
        <location evidence="2">Cytoplasm</location>
    </subcellularLocation>
    <subcellularLocation>
        <location evidence="1">Nucleus speckle</location>
    </subcellularLocation>
</comment>
<dbReference type="GO" id="GO:0008270">
    <property type="term" value="F:zinc ion binding"/>
    <property type="evidence" value="ECO:0007669"/>
    <property type="project" value="UniProtKB-KW"/>
</dbReference>
<evidence type="ECO:0000256" key="15">
    <source>
        <dbReference type="ARBA" id="ARBA00023125"/>
    </source>
</evidence>
<dbReference type="PROSITE" id="PS50157">
    <property type="entry name" value="ZINC_FINGER_C2H2_2"/>
    <property type="match status" value="3"/>
</dbReference>
<evidence type="ECO:0000256" key="8">
    <source>
        <dbReference type="ARBA" id="ARBA00022723"/>
    </source>
</evidence>
<dbReference type="GO" id="GO:0008285">
    <property type="term" value="P:negative regulation of cell population proliferation"/>
    <property type="evidence" value="ECO:0007669"/>
    <property type="project" value="TreeGrafter"/>
</dbReference>
<dbReference type="PANTHER" id="PTHR23235">
    <property type="entry name" value="KRUEPPEL-LIKE TRANSCRIPTION FACTOR"/>
    <property type="match status" value="1"/>
</dbReference>
<feature type="region of interest" description="Disordered" evidence="20">
    <location>
        <begin position="219"/>
        <end position="242"/>
    </location>
</feature>
<dbReference type="InterPro" id="IPR013087">
    <property type="entry name" value="Znf_C2H2_type"/>
</dbReference>
<dbReference type="GO" id="GO:0003723">
    <property type="term" value="F:RNA binding"/>
    <property type="evidence" value="ECO:0007669"/>
    <property type="project" value="UniProtKB-KW"/>
</dbReference>
<organism evidence="22 23">
    <name type="scientific">Tupaia chinensis</name>
    <name type="common">Chinese tree shrew</name>
    <name type="synonym">Tupaia belangeri chinensis</name>
    <dbReference type="NCBI Taxonomy" id="246437"/>
    <lineage>
        <taxon>Eukaryota</taxon>
        <taxon>Metazoa</taxon>
        <taxon>Chordata</taxon>
        <taxon>Craniata</taxon>
        <taxon>Vertebrata</taxon>
        <taxon>Euteleostomi</taxon>
        <taxon>Mammalia</taxon>
        <taxon>Eutheria</taxon>
        <taxon>Euarchontoglires</taxon>
        <taxon>Scandentia</taxon>
        <taxon>Tupaiidae</taxon>
        <taxon>Tupaia</taxon>
    </lineage>
</organism>
<name>L9LBQ5_TUPCH</name>
<protein>
    <submittedName>
        <fullName evidence="22">Wilms tumor protein like protein</fullName>
    </submittedName>
</protein>
<evidence type="ECO:0000256" key="11">
    <source>
        <dbReference type="ARBA" id="ARBA00022833"/>
    </source>
</evidence>
<dbReference type="GO" id="GO:0005737">
    <property type="term" value="C:cytoplasm"/>
    <property type="evidence" value="ECO:0007669"/>
    <property type="project" value="UniProtKB-SubCell"/>
</dbReference>
<keyword evidence="4" id="KW-0217">Developmental protein</keyword>
<feature type="domain" description="C2H2-type" evidence="21">
    <location>
        <begin position="355"/>
        <end position="379"/>
    </location>
</feature>
<evidence type="ECO:0000256" key="20">
    <source>
        <dbReference type="SAM" id="MobiDB-lite"/>
    </source>
</evidence>
<reference evidence="23" key="2">
    <citation type="journal article" date="2013" name="Nat. Commun.">
        <title>Genome of the Chinese tree shrew.</title>
        <authorList>
            <person name="Fan Y."/>
            <person name="Huang Z.Y."/>
            <person name="Cao C.C."/>
            <person name="Chen C.S."/>
            <person name="Chen Y.X."/>
            <person name="Fan D.D."/>
            <person name="He J."/>
            <person name="Hou H.L."/>
            <person name="Hu L."/>
            <person name="Hu X.T."/>
            <person name="Jiang X.T."/>
            <person name="Lai R."/>
            <person name="Lang Y.S."/>
            <person name="Liang B."/>
            <person name="Liao S.G."/>
            <person name="Mu D."/>
            <person name="Ma Y.Y."/>
            <person name="Niu Y.Y."/>
            <person name="Sun X.Q."/>
            <person name="Xia J.Q."/>
            <person name="Xiao J."/>
            <person name="Xiong Z.Q."/>
            <person name="Xu L."/>
            <person name="Yang L."/>
            <person name="Zhang Y."/>
            <person name="Zhao W."/>
            <person name="Zhao X.D."/>
            <person name="Zheng Y.T."/>
            <person name="Zhou J.M."/>
            <person name="Zhu Y.B."/>
            <person name="Zhang G.J."/>
            <person name="Wang J."/>
            <person name="Yao Y.G."/>
        </authorList>
    </citation>
    <scope>NUCLEOTIDE SEQUENCE [LARGE SCALE GENOMIC DNA]</scope>
</reference>
<dbReference type="InterPro" id="IPR000976">
    <property type="entry name" value="Wilms_tumour_N"/>
</dbReference>
<evidence type="ECO:0000256" key="6">
    <source>
        <dbReference type="ARBA" id="ARBA00022495"/>
    </source>
</evidence>
<evidence type="ECO:0000256" key="9">
    <source>
        <dbReference type="ARBA" id="ARBA00022737"/>
    </source>
</evidence>
<keyword evidence="15" id="KW-0238">DNA-binding</keyword>
<feature type="domain" description="C2H2-type" evidence="21">
    <location>
        <begin position="175"/>
        <end position="204"/>
    </location>
</feature>
<dbReference type="EMBL" id="KB320423">
    <property type="protein sequence ID" value="ELW72343.1"/>
    <property type="molecule type" value="Genomic_DNA"/>
</dbReference>
<dbReference type="eggNOG" id="KOG1721">
    <property type="taxonomic scope" value="Eukaryota"/>
</dbReference>
<dbReference type="PROSITE" id="PS00028">
    <property type="entry name" value="ZINC_FINGER_C2H2_1"/>
    <property type="match status" value="3"/>
</dbReference>
<dbReference type="Pfam" id="PF00096">
    <property type="entry name" value="zf-C2H2"/>
    <property type="match status" value="2"/>
</dbReference>
<dbReference type="Gene3D" id="3.30.160.60">
    <property type="entry name" value="Classic Zinc Finger"/>
    <property type="match status" value="3"/>
</dbReference>
<keyword evidence="7" id="KW-1017">Isopeptide bond</keyword>
<dbReference type="InterPro" id="IPR036236">
    <property type="entry name" value="Znf_C2H2_sf"/>
</dbReference>
<evidence type="ECO:0000256" key="16">
    <source>
        <dbReference type="ARBA" id="ARBA00023163"/>
    </source>
</evidence>
<feature type="domain" description="C2H2-type" evidence="21">
    <location>
        <begin position="205"/>
        <end position="234"/>
    </location>
</feature>
<dbReference type="Pfam" id="PF02165">
    <property type="entry name" value="WT1"/>
    <property type="match status" value="1"/>
</dbReference>
<dbReference type="InParanoid" id="L9LBQ5"/>
<keyword evidence="5" id="KW-0963">Cytoplasm</keyword>
<keyword evidence="10 19" id="KW-0863">Zinc-finger</keyword>
<keyword evidence="23" id="KW-1185">Reference proteome</keyword>
<evidence type="ECO:0000256" key="13">
    <source>
        <dbReference type="ARBA" id="ARBA00022884"/>
    </source>
</evidence>
<dbReference type="GO" id="GO:0000981">
    <property type="term" value="F:DNA-binding transcription factor activity, RNA polymerase II-specific"/>
    <property type="evidence" value="ECO:0007669"/>
    <property type="project" value="TreeGrafter"/>
</dbReference>
<keyword evidence="17" id="KW-0539">Nucleus</keyword>